<evidence type="ECO:0000256" key="4">
    <source>
        <dbReference type="ARBA" id="ARBA00022490"/>
    </source>
</evidence>
<gene>
    <name evidence="14" type="ORF">UPYG_G00198100</name>
</gene>
<sequence>MPPKKKKIDIKSKTKKKKTNGEDELSEKYKRSALDVAVLTDHLALRGDIARQAQSVCHELRTRMRDMEQELHHERLHHRDVSAGLTCQYMTIQTDMTIRVKKLGDEVILLKEQLAHCQQELSTERKKHEQTQQEKDATIADLQKQLENMELDCEKILHDTLDSLTTHLAEARLQWKDESLASHQQYKELLSEFGLNSLDS</sequence>
<protein>
    <recommendedName>
        <fullName evidence="11">Dynein regulatory complex protein 12</fullName>
    </recommendedName>
</protein>
<keyword evidence="4" id="KW-0963">Cytoplasm</keyword>
<keyword evidence="8" id="KW-0206">Cytoskeleton</keyword>
<dbReference type="InterPro" id="IPR033585">
    <property type="entry name" value="DRC12-like"/>
</dbReference>
<evidence type="ECO:0000256" key="7">
    <source>
        <dbReference type="ARBA" id="ARBA00023069"/>
    </source>
</evidence>
<keyword evidence="7" id="KW-0969">Cilium</keyword>
<dbReference type="Proteomes" id="UP001557470">
    <property type="component" value="Unassembled WGS sequence"/>
</dbReference>
<feature type="region of interest" description="Disordered" evidence="13">
    <location>
        <begin position="1"/>
        <end position="26"/>
    </location>
</feature>
<evidence type="ECO:0000256" key="6">
    <source>
        <dbReference type="ARBA" id="ARBA00023054"/>
    </source>
</evidence>
<name>A0ABD0WII1_UMBPY</name>
<evidence type="ECO:0000256" key="13">
    <source>
        <dbReference type="SAM" id="MobiDB-lite"/>
    </source>
</evidence>
<comment type="subunit">
    <text evidence="3">Component of the nexin-dynein regulatory complex (N-DRC).</text>
</comment>
<evidence type="ECO:0000256" key="10">
    <source>
        <dbReference type="ARBA" id="ARBA00044754"/>
    </source>
</evidence>
<accession>A0ABD0WII1</accession>
<keyword evidence="9" id="KW-0966">Cell projection</keyword>
<comment type="function">
    <text evidence="1">Component of the nexin-dynein regulatory complex (N-DRC), a key regulator of ciliary/flagellar motility which maintains the alignment and integrity of the distal axoneme and regulates microtubule sliding in motile axonemes.</text>
</comment>
<dbReference type="AlphaFoldDB" id="A0ABD0WII1"/>
<evidence type="ECO:0000256" key="1">
    <source>
        <dbReference type="ARBA" id="ARBA00003029"/>
    </source>
</evidence>
<feature type="compositionally biased region" description="Basic residues" evidence="13">
    <location>
        <begin position="1"/>
        <end position="18"/>
    </location>
</feature>
<keyword evidence="5" id="KW-0282">Flagellum</keyword>
<keyword evidence="15" id="KW-1185">Reference proteome</keyword>
<feature type="coiled-coil region" evidence="12">
    <location>
        <begin position="100"/>
        <end position="159"/>
    </location>
</feature>
<organism evidence="14 15">
    <name type="scientific">Umbra pygmaea</name>
    <name type="common">Eastern mudminnow</name>
    <dbReference type="NCBI Taxonomy" id="75934"/>
    <lineage>
        <taxon>Eukaryota</taxon>
        <taxon>Metazoa</taxon>
        <taxon>Chordata</taxon>
        <taxon>Craniata</taxon>
        <taxon>Vertebrata</taxon>
        <taxon>Euteleostomi</taxon>
        <taxon>Actinopterygii</taxon>
        <taxon>Neopterygii</taxon>
        <taxon>Teleostei</taxon>
        <taxon>Protacanthopterygii</taxon>
        <taxon>Esociformes</taxon>
        <taxon>Umbridae</taxon>
        <taxon>Umbra</taxon>
    </lineage>
</organism>
<proteinExistence type="inferred from homology"/>
<dbReference type="PANTHER" id="PTHR28656">
    <property type="entry name" value="COILED-COIL DOMAIN-CONTAINING PROTEIN 153"/>
    <property type="match status" value="1"/>
</dbReference>
<comment type="subcellular location">
    <subcellularLocation>
        <location evidence="2">Cytoplasm</location>
        <location evidence="2">Cytoskeleton</location>
        <location evidence="2">Flagellum axoneme</location>
    </subcellularLocation>
</comment>
<evidence type="ECO:0000256" key="11">
    <source>
        <dbReference type="ARBA" id="ARBA00044800"/>
    </source>
</evidence>
<dbReference type="EMBL" id="JAGEUA010000006">
    <property type="protein sequence ID" value="KAL0973040.1"/>
    <property type="molecule type" value="Genomic_DNA"/>
</dbReference>
<comment type="caution">
    <text evidence="14">The sequence shown here is derived from an EMBL/GenBank/DDBJ whole genome shotgun (WGS) entry which is preliminary data.</text>
</comment>
<keyword evidence="6 12" id="KW-0175">Coiled coil</keyword>
<evidence type="ECO:0000313" key="15">
    <source>
        <dbReference type="Proteomes" id="UP001557470"/>
    </source>
</evidence>
<evidence type="ECO:0000256" key="2">
    <source>
        <dbReference type="ARBA" id="ARBA00004611"/>
    </source>
</evidence>
<evidence type="ECO:0000313" key="14">
    <source>
        <dbReference type="EMBL" id="KAL0973040.1"/>
    </source>
</evidence>
<evidence type="ECO:0000256" key="12">
    <source>
        <dbReference type="SAM" id="Coils"/>
    </source>
</evidence>
<dbReference type="PANTHER" id="PTHR28656:SF1">
    <property type="entry name" value="COILED-COIL DOMAIN-CONTAINING PROTEIN 153"/>
    <property type="match status" value="1"/>
</dbReference>
<comment type="similarity">
    <text evidence="10">Belongs to the DRC12 family.</text>
</comment>
<reference evidence="14 15" key="1">
    <citation type="submission" date="2024-06" db="EMBL/GenBank/DDBJ databases">
        <authorList>
            <person name="Pan Q."/>
            <person name="Wen M."/>
            <person name="Jouanno E."/>
            <person name="Zahm M."/>
            <person name="Klopp C."/>
            <person name="Cabau C."/>
            <person name="Louis A."/>
            <person name="Berthelot C."/>
            <person name="Parey E."/>
            <person name="Roest Crollius H."/>
            <person name="Montfort J."/>
            <person name="Robinson-Rechavi M."/>
            <person name="Bouchez O."/>
            <person name="Lampietro C."/>
            <person name="Lopez Roques C."/>
            <person name="Donnadieu C."/>
            <person name="Postlethwait J."/>
            <person name="Bobe J."/>
            <person name="Verreycken H."/>
            <person name="Guiguen Y."/>
        </authorList>
    </citation>
    <scope>NUCLEOTIDE SEQUENCE [LARGE SCALE GENOMIC DNA]</scope>
    <source>
        <strain evidence="14">Up_M1</strain>
        <tissue evidence="14">Testis</tissue>
    </source>
</reference>
<evidence type="ECO:0000256" key="8">
    <source>
        <dbReference type="ARBA" id="ARBA00023212"/>
    </source>
</evidence>
<evidence type="ECO:0000256" key="5">
    <source>
        <dbReference type="ARBA" id="ARBA00022846"/>
    </source>
</evidence>
<evidence type="ECO:0000256" key="3">
    <source>
        <dbReference type="ARBA" id="ARBA00011248"/>
    </source>
</evidence>
<evidence type="ECO:0000256" key="9">
    <source>
        <dbReference type="ARBA" id="ARBA00023273"/>
    </source>
</evidence>